<dbReference type="EMBL" id="KB446540">
    <property type="protein sequence ID" value="EME43580.1"/>
    <property type="molecule type" value="Genomic_DNA"/>
</dbReference>
<organism evidence="1 2">
    <name type="scientific">Dothistroma septosporum (strain NZE10 / CBS 128990)</name>
    <name type="common">Red band needle blight fungus</name>
    <name type="synonym">Mycosphaerella pini</name>
    <dbReference type="NCBI Taxonomy" id="675120"/>
    <lineage>
        <taxon>Eukaryota</taxon>
        <taxon>Fungi</taxon>
        <taxon>Dikarya</taxon>
        <taxon>Ascomycota</taxon>
        <taxon>Pezizomycotina</taxon>
        <taxon>Dothideomycetes</taxon>
        <taxon>Dothideomycetidae</taxon>
        <taxon>Mycosphaerellales</taxon>
        <taxon>Mycosphaerellaceae</taxon>
        <taxon>Dothistroma</taxon>
    </lineage>
</organism>
<protein>
    <submittedName>
        <fullName evidence="1">Uncharacterized protein</fullName>
    </submittedName>
</protein>
<accession>M2YNJ1</accession>
<reference evidence="1 2" key="2">
    <citation type="journal article" date="2012" name="PLoS Pathog.">
        <title>Diverse lifestyles and strategies of plant pathogenesis encoded in the genomes of eighteen Dothideomycetes fungi.</title>
        <authorList>
            <person name="Ohm R.A."/>
            <person name="Feau N."/>
            <person name="Henrissat B."/>
            <person name="Schoch C.L."/>
            <person name="Horwitz B.A."/>
            <person name="Barry K.W."/>
            <person name="Condon B.J."/>
            <person name="Copeland A.C."/>
            <person name="Dhillon B."/>
            <person name="Glaser F."/>
            <person name="Hesse C.N."/>
            <person name="Kosti I."/>
            <person name="LaButti K."/>
            <person name="Lindquist E.A."/>
            <person name="Lucas S."/>
            <person name="Salamov A.A."/>
            <person name="Bradshaw R.E."/>
            <person name="Ciuffetti L."/>
            <person name="Hamelin R.C."/>
            <person name="Kema G.H.J."/>
            <person name="Lawrence C."/>
            <person name="Scott J.A."/>
            <person name="Spatafora J.W."/>
            <person name="Turgeon B.G."/>
            <person name="de Wit P.J.G.M."/>
            <person name="Zhong S."/>
            <person name="Goodwin S.B."/>
            <person name="Grigoriev I.V."/>
        </authorList>
    </citation>
    <scope>NUCLEOTIDE SEQUENCE [LARGE SCALE GENOMIC DNA]</scope>
    <source>
        <strain evidence="2">NZE10 / CBS 128990</strain>
    </source>
</reference>
<reference evidence="2" key="1">
    <citation type="journal article" date="2012" name="PLoS Genet.">
        <title>The genomes of the fungal plant pathogens Cladosporium fulvum and Dothistroma septosporum reveal adaptation to different hosts and lifestyles but also signatures of common ancestry.</title>
        <authorList>
            <person name="de Wit P.J.G.M."/>
            <person name="van der Burgt A."/>
            <person name="Oekmen B."/>
            <person name="Stergiopoulos I."/>
            <person name="Abd-Elsalam K.A."/>
            <person name="Aerts A.L."/>
            <person name="Bahkali A.H."/>
            <person name="Beenen H.G."/>
            <person name="Chettri P."/>
            <person name="Cox M.P."/>
            <person name="Datema E."/>
            <person name="de Vries R.P."/>
            <person name="Dhillon B."/>
            <person name="Ganley A.R."/>
            <person name="Griffiths S.A."/>
            <person name="Guo Y."/>
            <person name="Hamelin R.C."/>
            <person name="Henrissat B."/>
            <person name="Kabir M.S."/>
            <person name="Jashni M.K."/>
            <person name="Kema G."/>
            <person name="Klaubauf S."/>
            <person name="Lapidus A."/>
            <person name="Levasseur A."/>
            <person name="Lindquist E."/>
            <person name="Mehrabi R."/>
            <person name="Ohm R.A."/>
            <person name="Owen T.J."/>
            <person name="Salamov A."/>
            <person name="Schwelm A."/>
            <person name="Schijlen E."/>
            <person name="Sun H."/>
            <person name="van den Burg H.A."/>
            <person name="van Ham R.C.H.J."/>
            <person name="Zhang S."/>
            <person name="Goodwin S.B."/>
            <person name="Grigoriev I.V."/>
            <person name="Collemare J."/>
            <person name="Bradshaw R.E."/>
        </authorList>
    </citation>
    <scope>NUCLEOTIDE SEQUENCE [LARGE SCALE GENOMIC DNA]</scope>
    <source>
        <strain evidence="2">NZE10 / CBS 128990</strain>
    </source>
</reference>
<proteinExistence type="predicted"/>
<evidence type="ECO:0000313" key="1">
    <source>
        <dbReference type="EMBL" id="EME43580.1"/>
    </source>
</evidence>
<dbReference type="AlphaFoldDB" id="M2YNJ1"/>
<dbReference type="Proteomes" id="UP000016933">
    <property type="component" value="Unassembled WGS sequence"/>
</dbReference>
<keyword evidence="2" id="KW-1185">Reference proteome</keyword>
<evidence type="ECO:0000313" key="2">
    <source>
        <dbReference type="Proteomes" id="UP000016933"/>
    </source>
</evidence>
<sequence>MEFPKTQRLVRSAAAEVFGTFEQLQNILHYHAARNTNAYTFARLLDTPVESLFVLQRVNHTLKNTIADSKNLRQYMFLESQDRGFVRSDLQRIQSFWWLKNSLEGNPLFLRDQANIEDGTLVLPVRRIGQDMTSSAI</sequence>
<gene>
    <name evidence="1" type="ORF">DOTSEDRAFT_25505</name>
</gene>
<dbReference type="HOGENOM" id="CLU_1865080_0_0_1"/>
<dbReference type="OrthoDB" id="3650500at2759"/>
<name>M2YNJ1_DOTSN</name>